<gene>
    <name evidence="2" type="ordered locus">Sinac_1212</name>
</gene>
<dbReference type="RefSeq" id="WP_015244777.1">
    <property type="nucleotide sequence ID" value="NC_019892.1"/>
</dbReference>
<reference evidence="2 3" key="1">
    <citation type="submission" date="2012-02" db="EMBL/GenBank/DDBJ databases">
        <title>Complete sequence of chromosome of Singulisphaera acidiphila DSM 18658.</title>
        <authorList>
            <consortium name="US DOE Joint Genome Institute (JGI-PGF)"/>
            <person name="Lucas S."/>
            <person name="Copeland A."/>
            <person name="Lapidus A."/>
            <person name="Glavina del Rio T."/>
            <person name="Dalin E."/>
            <person name="Tice H."/>
            <person name="Bruce D."/>
            <person name="Goodwin L."/>
            <person name="Pitluck S."/>
            <person name="Peters L."/>
            <person name="Ovchinnikova G."/>
            <person name="Chertkov O."/>
            <person name="Kyrpides N."/>
            <person name="Mavromatis K."/>
            <person name="Ivanova N."/>
            <person name="Brettin T."/>
            <person name="Detter J.C."/>
            <person name="Han C."/>
            <person name="Larimer F."/>
            <person name="Land M."/>
            <person name="Hauser L."/>
            <person name="Markowitz V."/>
            <person name="Cheng J.-F."/>
            <person name="Hugenholtz P."/>
            <person name="Woyke T."/>
            <person name="Wu D."/>
            <person name="Tindall B."/>
            <person name="Pomrenke H."/>
            <person name="Brambilla E."/>
            <person name="Klenk H.-P."/>
            <person name="Eisen J.A."/>
        </authorList>
    </citation>
    <scope>NUCLEOTIDE SEQUENCE [LARGE SCALE GENOMIC DNA]</scope>
    <source>
        <strain evidence="3">ATCC BAA-1392 / DSM 18658 / VKM B-2454 / MOB10</strain>
    </source>
</reference>
<sequence length="305" mass="33779">MKIHTIVLTLASALAPLAVRAEPPKKPLPLPVSAHNCYPANSASTERVVEALALGIDNIEIDLGWDEVHKQLIVGHDATPQPGLTYPSLEAYLVPAFETHWHQAREDGAPTLLTIDWKTDNLDAVRQFQAFLDAHPDWFSTAPKASESPLTIRRLTVCFTGSDRAKEQYDALIPAGGTYRAFRDTVFGGGQFKQDVADYAPAPATAYHRFLTFHWGNVEAGGPPLAGAWTDDDATRLTSLMTQVHRQGFRARFYCLNGRNGPALSPYRFRDEDAVRIRWQAAAKAKVDWVATDEYAEIAQTLRGR</sequence>
<dbReference type="KEGG" id="saci:Sinac_1212"/>
<accession>L0DAC0</accession>
<dbReference type="SUPFAM" id="SSF51695">
    <property type="entry name" value="PLC-like phosphodiesterases"/>
    <property type="match status" value="1"/>
</dbReference>
<dbReference type="eggNOG" id="COG0584">
    <property type="taxonomic scope" value="Bacteria"/>
</dbReference>
<feature type="chain" id="PRO_5003940118" description="Glycerophosphoryl diester phosphodiesterase" evidence="1">
    <location>
        <begin position="22"/>
        <end position="305"/>
    </location>
</feature>
<dbReference type="AlphaFoldDB" id="L0DAC0"/>
<keyword evidence="3" id="KW-1185">Reference proteome</keyword>
<dbReference type="EMBL" id="CP003364">
    <property type="protein sequence ID" value="AGA25601.1"/>
    <property type="molecule type" value="Genomic_DNA"/>
</dbReference>
<name>L0DAC0_SINAD</name>
<evidence type="ECO:0000313" key="3">
    <source>
        <dbReference type="Proteomes" id="UP000010798"/>
    </source>
</evidence>
<dbReference type="InterPro" id="IPR017946">
    <property type="entry name" value="PLC-like_Pdiesterase_TIM-brl"/>
</dbReference>
<dbReference type="STRING" id="886293.Sinac_1212"/>
<feature type="signal peptide" evidence="1">
    <location>
        <begin position="1"/>
        <end position="21"/>
    </location>
</feature>
<organism evidence="2 3">
    <name type="scientific">Singulisphaera acidiphila (strain ATCC BAA-1392 / DSM 18658 / VKM B-2454 / MOB10)</name>
    <dbReference type="NCBI Taxonomy" id="886293"/>
    <lineage>
        <taxon>Bacteria</taxon>
        <taxon>Pseudomonadati</taxon>
        <taxon>Planctomycetota</taxon>
        <taxon>Planctomycetia</taxon>
        <taxon>Isosphaerales</taxon>
        <taxon>Isosphaeraceae</taxon>
        <taxon>Singulisphaera</taxon>
    </lineage>
</organism>
<evidence type="ECO:0008006" key="4">
    <source>
        <dbReference type="Google" id="ProtNLM"/>
    </source>
</evidence>
<dbReference type="OrthoDB" id="266076at2"/>
<dbReference type="HOGENOM" id="CLU_911829_0_0_0"/>
<protein>
    <recommendedName>
        <fullName evidence="4">Glycerophosphoryl diester phosphodiesterase</fullName>
    </recommendedName>
</protein>
<dbReference type="GO" id="GO:0006629">
    <property type="term" value="P:lipid metabolic process"/>
    <property type="evidence" value="ECO:0007669"/>
    <property type="project" value="InterPro"/>
</dbReference>
<evidence type="ECO:0000313" key="2">
    <source>
        <dbReference type="EMBL" id="AGA25601.1"/>
    </source>
</evidence>
<dbReference type="GO" id="GO:0008081">
    <property type="term" value="F:phosphoric diester hydrolase activity"/>
    <property type="evidence" value="ECO:0007669"/>
    <property type="project" value="InterPro"/>
</dbReference>
<evidence type="ECO:0000256" key="1">
    <source>
        <dbReference type="SAM" id="SignalP"/>
    </source>
</evidence>
<dbReference type="Proteomes" id="UP000010798">
    <property type="component" value="Chromosome"/>
</dbReference>
<proteinExistence type="predicted"/>
<keyword evidence="1" id="KW-0732">Signal</keyword>